<dbReference type="Proteomes" id="UP000076512">
    <property type="component" value="Unassembled WGS sequence"/>
</dbReference>
<organism evidence="1 2">
    <name type="scientific">Nocardia terpenica</name>
    <dbReference type="NCBI Taxonomy" id="455432"/>
    <lineage>
        <taxon>Bacteria</taxon>
        <taxon>Bacillati</taxon>
        <taxon>Actinomycetota</taxon>
        <taxon>Actinomycetes</taxon>
        <taxon>Mycobacteriales</taxon>
        <taxon>Nocardiaceae</taxon>
        <taxon>Nocardia</taxon>
    </lineage>
</organism>
<accession>A0A164INV3</accession>
<comment type="caution">
    <text evidence="1">The sequence shown here is derived from an EMBL/GenBank/DDBJ whole genome shotgun (WGS) entry which is preliminary data.</text>
</comment>
<sequence length="104" mass="11405">MQDRALHLTLIDTGGKCSGRRATGIQPSVGCSIQFGTEVAADRVDLRRQYPRSGRRVEFLGDLLVQQGFSPKSHGLLAIFGGKRHDLAVRFAQRVQDDGWVPTG</sequence>
<name>A0A164INV3_9NOCA</name>
<dbReference type="EMBL" id="LWGR01000019">
    <property type="protein sequence ID" value="KZM69612.1"/>
    <property type="molecule type" value="Genomic_DNA"/>
</dbReference>
<keyword evidence="2" id="KW-1185">Reference proteome</keyword>
<dbReference type="STRING" id="455432.AWN90_07475"/>
<proteinExistence type="predicted"/>
<reference evidence="1 2" key="1">
    <citation type="submission" date="2016-04" db="EMBL/GenBank/DDBJ databases">
        <authorList>
            <person name="Evans L.H."/>
            <person name="Alamgir A."/>
            <person name="Owens N."/>
            <person name="Weber N.D."/>
            <person name="Virtaneva K."/>
            <person name="Barbian K."/>
            <person name="Babar A."/>
            <person name="Rosenke K."/>
        </authorList>
    </citation>
    <scope>NUCLEOTIDE SEQUENCE [LARGE SCALE GENOMIC DNA]</scope>
    <source>
        <strain evidence="1 2">IFM 0406</strain>
    </source>
</reference>
<evidence type="ECO:0000313" key="2">
    <source>
        <dbReference type="Proteomes" id="UP000076512"/>
    </source>
</evidence>
<evidence type="ECO:0000313" key="1">
    <source>
        <dbReference type="EMBL" id="KZM69612.1"/>
    </source>
</evidence>
<protein>
    <submittedName>
        <fullName evidence="1">Uncharacterized protein</fullName>
    </submittedName>
</protein>
<dbReference type="AlphaFoldDB" id="A0A164INV3"/>
<gene>
    <name evidence="1" type="ORF">AWN90_07475</name>
</gene>